<reference evidence="2 3" key="1">
    <citation type="submission" date="2019-03" db="EMBL/GenBank/DDBJ databases">
        <title>Genomic Encyclopedia of Type Strains, Phase IV (KMG-IV): sequencing the most valuable type-strain genomes for metagenomic binning, comparative biology and taxonomic classification.</title>
        <authorList>
            <person name="Goeker M."/>
        </authorList>
    </citation>
    <scope>NUCLEOTIDE SEQUENCE [LARGE SCALE GENOMIC DNA]</scope>
    <source>
        <strain evidence="2 3">DSM 45934</strain>
    </source>
</reference>
<evidence type="ECO:0000313" key="2">
    <source>
        <dbReference type="EMBL" id="TCO52558.1"/>
    </source>
</evidence>
<dbReference type="AlphaFoldDB" id="A0A4R2J7V8"/>
<protein>
    <recommendedName>
        <fullName evidence="4">DUF3558 domain-containing protein</fullName>
    </recommendedName>
</protein>
<organism evidence="2 3">
    <name type="scientific">Actinocrispum wychmicini</name>
    <dbReference type="NCBI Taxonomy" id="1213861"/>
    <lineage>
        <taxon>Bacteria</taxon>
        <taxon>Bacillati</taxon>
        <taxon>Actinomycetota</taxon>
        <taxon>Actinomycetes</taxon>
        <taxon>Pseudonocardiales</taxon>
        <taxon>Pseudonocardiaceae</taxon>
        <taxon>Actinocrispum</taxon>
    </lineage>
</organism>
<dbReference type="RefSeq" id="WP_132124472.1">
    <property type="nucleotide sequence ID" value="NZ_SLWS01000012.1"/>
</dbReference>
<comment type="caution">
    <text evidence="2">The sequence shown here is derived from an EMBL/GenBank/DDBJ whole genome shotgun (WGS) entry which is preliminary data.</text>
</comment>
<keyword evidence="3" id="KW-1185">Reference proteome</keyword>
<feature type="compositionally biased region" description="Low complexity" evidence="1">
    <location>
        <begin position="50"/>
        <end position="80"/>
    </location>
</feature>
<dbReference type="EMBL" id="SLWS01000012">
    <property type="protein sequence ID" value="TCO52558.1"/>
    <property type="molecule type" value="Genomic_DNA"/>
</dbReference>
<evidence type="ECO:0000256" key="1">
    <source>
        <dbReference type="SAM" id="MobiDB-lite"/>
    </source>
</evidence>
<evidence type="ECO:0000313" key="3">
    <source>
        <dbReference type="Proteomes" id="UP000295680"/>
    </source>
</evidence>
<name>A0A4R2J7V8_9PSEU</name>
<dbReference type="Proteomes" id="UP000295680">
    <property type="component" value="Unassembled WGS sequence"/>
</dbReference>
<dbReference type="OrthoDB" id="3691101at2"/>
<sequence length="228" mass="23276">MHGRFRLLALAVVGLAVATVAALLASRIRIGSVAGSPAAAPQTTIPETPSSEPADTESATSTESSTTSMFPPTSLTTSSSRQPPWSVTIAKRKTVATAPACATLITGAEVARLTGTTAAAEPADQGYCGFDLATGGNAAGVAMVVLTPSADTQRADAQSPEVTSFEGNTAYRTTSAASTCDLRIALTDDQSAPFRALWVTLVLNTATESTCPTVDKLAKIVFDKLPNG</sequence>
<evidence type="ECO:0008006" key="4">
    <source>
        <dbReference type="Google" id="ProtNLM"/>
    </source>
</evidence>
<accession>A0A4R2J7V8</accession>
<feature type="region of interest" description="Disordered" evidence="1">
    <location>
        <begin position="35"/>
        <end position="85"/>
    </location>
</feature>
<gene>
    <name evidence="2" type="ORF">EV192_112290</name>
</gene>
<proteinExistence type="predicted"/>